<organism evidence="1 2">
    <name type="scientific">Mycolicibacterium tusciae</name>
    <dbReference type="NCBI Taxonomy" id="75922"/>
    <lineage>
        <taxon>Bacteria</taxon>
        <taxon>Bacillati</taxon>
        <taxon>Actinomycetota</taxon>
        <taxon>Actinomycetes</taxon>
        <taxon>Mycobacteriales</taxon>
        <taxon>Mycobacteriaceae</taxon>
        <taxon>Mycolicibacterium</taxon>
    </lineage>
</organism>
<dbReference type="Proteomes" id="UP000192411">
    <property type="component" value="Unassembled WGS sequence"/>
</dbReference>
<dbReference type="SUPFAM" id="SSF54909">
    <property type="entry name" value="Dimeric alpha+beta barrel"/>
    <property type="match status" value="1"/>
</dbReference>
<dbReference type="RefSeq" id="WP_083125637.1">
    <property type="nucleotide sequence ID" value="NZ_MVIM01000005.1"/>
</dbReference>
<dbReference type="AlphaFoldDB" id="A0A1X0JRK7"/>
<name>A0A1X0JRK7_9MYCO</name>
<keyword evidence="2" id="KW-1185">Reference proteome</keyword>
<gene>
    <name evidence="1" type="ORF">BST47_11290</name>
</gene>
<proteinExistence type="predicted"/>
<dbReference type="InterPro" id="IPR011008">
    <property type="entry name" value="Dimeric_a/b-barrel"/>
</dbReference>
<dbReference type="OrthoDB" id="3481501at2"/>
<reference evidence="1 2" key="1">
    <citation type="submission" date="2017-02" db="EMBL/GenBank/DDBJ databases">
        <title>The new phylogeny of genus Mycobacterium.</title>
        <authorList>
            <person name="Tortoli E."/>
            <person name="Trovato A."/>
            <person name="Cirillo D.M."/>
        </authorList>
    </citation>
    <scope>NUCLEOTIDE SEQUENCE [LARGE SCALE GENOMIC DNA]</scope>
    <source>
        <strain evidence="1 2">DSM 44338</strain>
    </source>
</reference>
<dbReference type="STRING" id="75922.BST47_11290"/>
<evidence type="ECO:0000313" key="2">
    <source>
        <dbReference type="Proteomes" id="UP000192411"/>
    </source>
</evidence>
<protein>
    <recommendedName>
        <fullName evidence="3">Ethyl tert-butyl ether degradation protein EthD</fullName>
    </recommendedName>
</protein>
<evidence type="ECO:0000313" key="1">
    <source>
        <dbReference type="EMBL" id="ORB65548.1"/>
    </source>
</evidence>
<evidence type="ECO:0008006" key="3">
    <source>
        <dbReference type="Google" id="ProtNLM"/>
    </source>
</evidence>
<dbReference type="EMBL" id="MVIM01000005">
    <property type="protein sequence ID" value="ORB65548.1"/>
    <property type="molecule type" value="Genomic_DNA"/>
</dbReference>
<comment type="caution">
    <text evidence="1">The sequence shown here is derived from an EMBL/GenBank/DDBJ whole genome shotgun (WGS) entry which is preliminary data.</text>
</comment>
<sequence>MIDKFIQIVFSNPLEGRDDEFNEWYDNVHIPDLLAIPGMVSAQRYDLKEAEIYHMEGSVAPEHRYAIIYEMEGDVDAILGKIQEGVAAGKINMADCLDMSSWRLSFWSPRGAKATGVQS</sequence>
<accession>A0A1X0JRK7</accession>